<evidence type="ECO:0000313" key="2">
    <source>
        <dbReference type="WBParaSite" id="TMUE_1000003467.1"/>
    </source>
</evidence>
<reference evidence="2" key="1">
    <citation type="submission" date="2019-12" db="UniProtKB">
        <authorList>
            <consortium name="WormBaseParasite"/>
        </authorList>
    </citation>
    <scope>IDENTIFICATION</scope>
</reference>
<evidence type="ECO:0000313" key="1">
    <source>
        <dbReference type="Proteomes" id="UP000046395"/>
    </source>
</evidence>
<dbReference type="WBParaSite" id="TMUE_1000003467.1">
    <property type="protein sequence ID" value="TMUE_1000003467.1"/>
    <property type="gene ID" value="WBGene00285181"/>
</dbReference>
<dbReference type="Proteomes" id="UP000046395">
    <property type="component" value="Unassembled WGS sequence"/>
</dbReference>
<dbReference type="AlphaFoldDB" id="A0A5S6Q931"/>
<name>A0A5S6Q931_TRIMR</name>
<accession>A0A5S6Q931</accession>
<sequence length="67" mass="7604">MCLILVRGYSPKKLSVRAQTSWCRSHLEGEHPRLVEANTISEAPGVRTLLQRCIVLHPICMQVTFTQ</sequence>
<organism evidence="1 2">
    <name type="scientific">Trichuris muris</name>
    <name type="common">Mouse whipworm</name>
    <dbReference type="NCBI Taxonomy" id="70415"/>
    <lineage>
        <taxon>Eukaryota</taxon>
        <taxon>Metazoa</taxon>
        <taxon>Ecdysozoa</taxon>
        <taxon>Nematoda</taxon>
        <taxon>Enoplea</taxon>
        <taxon>Dorylaimia</taxon>
        <taxon>Trichinellida</taxon>
        <taxon>Trichuridae</taxon>
        <taxon>Trichuris</taxon>
    </lineage>
</organism>
<proteinExistence type="predicted"/>
<keyword evidence="1" id="KW-1185">Reference proteome</keyword>
<protein>
    <submittedName>
        <fullName evidence="2">Uncharacterized protein</fullName>
    </submittedName>
</protein>